<dbReference type="SUPFAM" id="SSF53448">
    <property type="entry name" value="Nucleotide-diphospho-sugar transferases"/>
    <property type="match status" value="1"/>
</dbReference>
<evidence type="ECO:0000259" key="2">
    <source>
        <dbReference type="Pfam" id="PF00483"/>
    </source>
</evidence>
<protein>
    <submittedName>
        <fullName evidence="4">Putative gdp-mannose pyrophosphorylase/mannose-1-phosphate guanylyltransferase</fullName>
    </submittedName>
</protein>
<keyword evidence="4" id="KW-0548">Nucleotidyltransferase</keyword>
<feature type="domain" description="Mannose-1-phosphate guanyltransferase C-terminal" evidence="3">
    <location>
        <begin position="285"/>
        <end position="420"/>
    </location>
</feature>
<reference evidence="4" key="1">
    <citation type="journal article" date="2015" name="J. Med. Entomol.">
        <title>A Deep Insight Into the Sialotranscriptome of the Chagas Disease Vector, Panstrongylus megistus (Hemiptera: Heteroptera).</title>
        <authorList>
            <person name="Ribeiro J.M."/>
            <person name="Schwarz A."/>
            <person name="Francischetti I.M."/>
        </authorList>
    </citation>
    <scope>NUCLEOTIDE SEQUENCE</scope>
    <source>
        <tissue evidence="4">Salivary glands</tissue>
    </source>
</reference>
<organism evidence="4">
    <name type="scientific">Panstrongylus megistus</name>
    <dbReference type="NCBI Taxonomy" id="65343"/>
    <lineage>
        <taxon>Eukaryota</taxon>
        <taxon>Metazoa</taxon>
        <taxon>Ecdysozoa</taxon>
        <taxon>Arthropoda</taxon>
        <taxon>Hexapoda</taxon>
        <taxon>Insecta</taxon>
        <taxon>Pterygota</taxon>
        <taxon>Neoptera</taxon>
        <taxon>Paraneoptera</taxon>
        <taxon>Hemiptera</taxon>
        <taxon>Heteroptera</taxon>
        <taxon>Panheteroptera</taxon>
        <taxon>Cimicomorpha</taxon>
        <taxon>Reduviidae</taxon>
        <taxon>Triatominae</taxon>
        <taxon>Panstrongylus</taxon>
    </lineage>
</organism>
<dbReference type="InterPro" id="IPR005835">
    <property type="entry name" value="NTP_transferase_dom"/>
</dbReference>
<dbReference type="PANTHER" id="PTHR22572">
    <property type="entry name" value="SUGAR-1-PHOSPHATE GUANYL TRANSFERASE"/>
    <property type="match status" value="1"/>
</dbReference>
<proteinExistence type="evidence at transcript level"/>
<evidence type="ECO:0000313" key="4">
    <source>
        <dbReference type="EMBL" id="JAC87310.1"/>
    </source>
</evidence>
<accession>A0A069DTR0</accession>
<keyword evidence="4" id="KW-0808">Transferase</keyword>
<sequence>MLKAVILIGGPLKGTRFRPLSLDVPKPLFPVAGLPMIQHHIEACVKVPDLKEIIILGYYPSSDLSQFVSEMAQQYNIVIRYLQEFTPLGTAGGLYHFRDQIRFGNPYGFFVLNGDVCSDFPLTEILQFHKSKDNALMTIMATETTKQQALNYGCIAKHPTLDHMTHYVEKPSTFVSSLISCGVFFCSVQLFETLALAVNEKQQNAFNEGNMNGGCGDMWTAAEALQLEQDVLTPLAGSGQVYVYTSLGWWSQLKTAGAAIYANSHYLRLYSRSHPERLSSESPNIIGHVHIHPTADVHPTAVIGPNVSIGPGAVIGEGVRLRDTILLDNSVVASHSLVIHSIVGKDVKIGSWARVEGTQCDPNPDKPFAKMDNLPLFNSDGRLNPSITILGSWVKVPSEVILLSSIVLPYKELTRSFKYEIIL</sequence>
<dbReference type="InterPro" id="IPR056729">
    <property type="entry name" value="GMPPB_C"/>
</dbReference>
<evidence type="ECO:0000259" key="3">
    <source>
        <dbReference type="Pfam" id="PF25087"/>
    </source>
</evidence>
<dbReference type="CDD" id="cd06428">
    <property type="entry name" value="M1P_guanylylT_A_like_N"/>
    <property type="match status" value="1"/>
</dbReference>
<dbReference type="GO" id="GO:0016779">
    <property type="term" value="F:nucleotidyltransferase activity"/>
    <property type="evidence" value="ECO:0007669"/>
    <property type="project" value="UniProtKB-KW"/>
</dbReference>
<evidence type="ECO:0000256" key="1">
    <source>
        <dbReference type="ARBA" id="ARBA00007274"/>
    </source>
</evidence>
<feature type="domain" description="Nucleotidyl transferase" evidence="2">
    <location>
        <begin position="3"/>
        <end position="204"/>
    </location>
</feature>
<dbReference type="InterPro" id="IPR050486">
    <property type="entry name" value="Mannose-1P_guanyltransferase"/>
</dbReference>
<dbReference type="Pfam" id="PF00483">
    <property type="entry name" value="NTP_transferase"/>
    <property type="match status" value="1"/>
</dbReference>
<dbReference type="Gene3D" id="2.160.10.10">
    <property type="entry name" value="Hexapeptide repeat proteins"/>
    <property type="match status" value="1"/>
</dbReference>
<name>A0A069DTR0_9HEMI</name>
<dbReference type="AlphaFoldDB" id="A0A069DTR0"/>
<comment type="similarity">
    <text evidence="1">Belongs to the transferase hexapeptide repeat family.</text>
</comment>
<dbReference type="EMBL" id="GBGD01001579">
    <property type="protein sequence ID" value="JAC87310.1"/>
    <property type="molecule type" value="mRNA"/>
</dbReference>
<dbReference type="Gene3D" id="3.90.550.10">
    <property type="entry name" value="Spore Coat Polysaccharide Biosynthesis Protein SpsA, Chain A"/>
    <property type="match status" value="1"/>
</dbReference>
<dbReference type="Pfam" id="PF25087">
    <property type="entry name" value="GMPPB_C"/>
    <property type="match status" value="1"/>
</dbReference>
<dbReference type="InterPro" id="IPR029044">
    <property type="entry name" value="Nucleotide-diphossugar_trans"/>
</dbReference>